<gene>
    <name evidence="2" type="ORF">K504DRAFT_279182</name>
</gene>
<name>A0A6G1KAJ9_9PLEO</name>
<evidence type="ECO:0000313" key="2">
    <source>
        <dbReference type="EMBL" id="KAF2709653.1"/>
    </source>
</evidence>
<keyword evidence="1" id="KW-0812">Transmembrane</keyword>
<keyword evidence="3" id="KW-1185">Reference proteome</keyword>
<dbReference type="EMBL" id="MU005770">
    <property type="protein sequence ID" value="KAF2709653.1"/>
    <property type="molecule type" value="Genomic_DNA"/>
</dbReference>
<sequence>MMRLKWTYRYSLRNRARLQVQVSSHADEFDFFVGIYWKPRENSSWDFDSVLITDANDGLKLPFSSREFFHVHFLHSLGRYTKRGALFSTASVSGGTVFPFLVIHD</sequence>
<evidence type="ECO:0000313" key="3">
    <source>
        <dbReference type="Proteomes" id="UP000799428"/>
    </source>
</evidence>
<proteinExistence type="predicted"/>
<reference evidence="2" key="1">
    <citation type="journal article" date="2020" name="Stud. Mycol.">
        <title>101 Dothideomycetes genomes: a test case for predicting lifestyles and emergence of pathogens.</title>
        <authorList>
            <person name="Haridas S."/>
            <person name="Albert R."/>
            <person name="Binder M."/>
            <person name="Bloem J."/>
            <person name="Labutti K."/>
            <person name="Salamov A."/>
            <person name="Andreopoulos B."/>
            <person name="Baker S."/>
            <person name="Barry K."/>
            <person name="Bills G."/>
            <person name="Bluhm B."/>
            <person name="Cannon C."/>
            <person name="Castanera R."/>
            <person name="Culley D."/>
            <person name="Daum C."/>
            <person name="Ezra D."/>
            <person name="Gonzalez J."/>
            <person name="Henrissat B."/>
            <person name="Kuo A."/>
            <person name="Liang C."/>
            <person name="Lipzen A."/>
            <person name="Lutzoni F."/>
            <person name="Magnuson J."/>
            <person name="Mondo S."/>
            <person name="Nolan M."/>
            <person name="Ohm R."/>
            <person name="Pangilinan J."/>
            <person name="Park H.-J."/>
            <person name="Ramirez L."/>
            <person name="Alfaro M."/>
            <person name="Sun H."/>
            <person name="Tritt A."/>
            <person name="Yoshinaga Y."/>
            <person name="Zwiers L.-H."/>
            <person name="Turgeon B."/>
            <person name="Goodwin S."/>
            <person name="Spatafora J."/>
            <person name="Crous P."/>
            <person name="Grigoriev I."/>
        </authorList>
    </citation>
    <scope>NUCLEOTIDE SEQUENCE</scope>
    <source>
        <strain evidence="2">CBS 279.74</strain>
    </source>
</reference>
<evidence type="ECO:0000256" key="1">
    <source>
        <dbReference type="SAM" id="Phobius"/>
    </source>
</evidence>
<keyword evidence="1" id="KW-1133">Transmembrane helix</keyword>
<feature type="transmembrane region" description="Helical" evidence="1">
    <location>
        <begin position="84"/>
        <end position="103"/>
    </location>
</feature>
<keyword evidence="1" id="KW-0472">Membrane</keyword>
<accession>A0A6G1KAJ9</accession>
<dbReference type="AlphaFoldDB" id="A0A6G1KAJ9"/>
<organism evidence="2 3">
    <name type="scientific">Pleomassaria siparia CBS 279.74</name>
    <dbReference type="NCBI Taxonomy" id="1314801"/>
    <lineage>
        <taxon>Eukaryota</taxon>
        <taxon>Fungi</taxon>
        <taxon>Dikarya</taxon>
        <taxon>Ascomycota</taxon>
        <taxon>Pezizomycotina</taxon>
        <taxon>Dothideomycetes</taxon>
        <taxon>Pleosporomycetidae</taxon>
        <taxon>Pleosporales</taxon>
        <taxon>Pleomassariaceae</taxon>
        <taxon>Pleomassaria</taxon>
    </lineage>
</organism>
<dbReference type="Proteomes" id="UP000799428">
    <property type="component" value="Unassembled WGS sequence"/>
</dbReference>
<protein>
    <submittedName>
        <fullName evidence="2">Uncharacterized protein</fullName>
    </submittedName>
</protein>